<proteinExistence type="predicted"/>
<dbReference type="EMBL" id="CAADEZ010000444">
    <property type="protein sequence ID" value="VFJ67331.1"/>
    <property type="molecule type" value="Genomic_DNA"/>
</dbReference>
<keyword evidence="1" id="KW-1133">Transmembrane helix</keyword>
<feature type="transmembrane region" description="Helical" evidence="1">
    <location>
        <begin position="12"/>
        <end position="29"/>
    </location>
</feature>
<accession>A0A450SLD8</accession>
<feature type="transmembrane region" description="Helical" evidence="1">
    <location>
        <begin position="49"/>
        <end position="68"/>
    </location>
</feature>
<gene>
    <name evidence="3" type="ORF">BECKFM1743A_GA0114220_104443</name>
    <name evidence="4" type="ORF">BECKFM1743B_GA0114221_107712</name>
    <name evidence="2" type="ORF">BECKFM1743C_GA0114222_101396</name>
</gene>
<sequence>MNAKAPDAKEGIFFSSLCASAVINSLCAIREKRIEPHRRTEKRRKFSIFFVLLSVDFLFFLYAFHAAIS</sequence>
<dbReference type="EMBL" id="CAADFA010000139">
    <property type="protein sequence ID" value="VFJ54437.1"/>
    <property type="molecule type" value="Genomic_DNA"/>
</dbReference>
<evidence type="ECO:0000313" key="4">
    <source>
        <dbReference type="EMBL" id="VFK21258.1"/>
    </source>
</evidence>
<keyword evidence="1" id="KW-0812">Transmembrane</keyword>
<reference evidence="2" key="1">
    <citation type="submission" date="2019-02" db="EMBL/GenBank/DDBJ databases">
        <authorList>
            <person name="Gruber-Vodicka R. H."/>
            <person name="Seah K. B. B."/>
        </authorList>
    </citation>
    <scope>NUCLEOTIDE SEQUENCE</scope>
    <source>
        <strain evidence="3">BECK_BZ163</strain>
        <strain evidence="4">BECK_BZ164</strain>
        <strain evidence="2">BECK_BZ165</strain>
    </source>
</reference>
<name>A0A450SLD8_9GAMM</name>
<evidence type="ECO:0000313" key="2">
    <source>
        <dbReference type="EMBL" id="VFJ54437.1"/>
    </source>
</evidence>
<dbReference type="EMBL" id="CAADFL010000771">
    <property type="protein sequence ID" value="VFK21258.1"/>
    <property type="molecule type" value="Genomic_DNA"/>
</dbReference>
<keyword evidence="1" id="KW-0472">Membrane</keyword>
<organism evidence="2">
    <name type="scientific">Candidatus Kentrum sp. FM</name>
    <dbReference type="NCBI Taxonomy" id="2126340"/>
    <lineage>
        <taxon>Bacteria</taxon>
        <taxon>Pseudomonadati</taxon>
        <taxon>Pseudomonadota</taxon>
        <taxon>Gammaproteobacteria</taxon>
        <taxon>Candidatus Kentrum</taxon>
    </lineage>
</organism>
<protein>
    <submittedName>
        <fullName evidence="2">Uncharacterized protein</fullName>
    </submittedName>
</protein>
<evidence type="ECO:0000256" key="1">
    <source>
        <dbReference type="SAM" id="Phobius"/>
    </source>
</evidence>
<dbReference type="AlphaFoldDB" id="A0A450SLD8"/>
<evidence type="ECO:0000313" key="3">
    <source>
        <dbReference type="EMBL" id="VFJ67331.1"/>
    </source>
</evidence>